<dbReference type="Pfam" id="PF11306">
    <property type="entry name" value="DUF3108"/>
    <property type="match status" value="1"/>
</dbReference>
<evidence type="ECO:0000256" key="1">
    <source>
        <dbReference type="SAM" id="MobiDB-lite"/>
    </source>
</evidence>
<name>A0A1J5Q195_9ZZZZ</name>
<dbReference type="EMBL" id="MLJW01002735">
    <property type="protein sequence ID" value="OIQ73791.1"/>
    <property type="molecule type" value="Genomic_DNA"/>
</dbReference>
<proteinExistence type="predicted"/>
<evidence type="ECO:0000313" key="2">
    <source>
        <dbReference type="EMBL" id="OIQ73791.1"/>
    </source>
</evidence>
<gene>
    <name evidence="2" type="ORF">GALL_445700</name>
</gene>
<dbReference type="InterPro" id="IPR021457">
    <property type="entry name" value="DUF3108"/>
</dbReference>
<evidence type="ECO:0008006" key="3">
    <source>
        <dbReference type="Google" id="ProtNLM"/>
    </source>
</evidence>
<reference evidence="2" key="1">
    <citation type="submission" date="2016-10" db="EMBL/GenBank/DDBJ databases">
        <title>Sequence of Gallionella enrichment culture.</title>
        <authorList>
            <person name="Poehlein A."/>
            <person name="Muehling M."/>
            <person name="Daniel R."/>
        </authorList>
    </citation>
    <scope>NUCLEOTIDE SEQUENCE</scope>
</reference>
<feature type="region of interest" description="Disordered" evidence="1">
    <location>
        <begin position="141"/>
        <end position="162"/>
    </location>
</feature>
<feature type="compositionally biased region" description="Gly residues" evidence="1">
    <location>
        <begin position="144"/>
        <end position="154"/>
    </location>
</feature>
<dbReference type="AlphaFoldDB" id="A0A1J5Q195"/>
<sequence>MTARRTDRIRPSWLGIAFLGLTVLLLHAVALDWLGQAFHAIEPGRLPPPIYTKLLEPTPPVAQLAELPRVTTAPKPAPAAHPPGRMTVTAPRAAPPAPTAPMPLPAVAASRPLASAPVQTLAPRPSDSVSEGAGEGMVVHGLGEDGGGNIGRVGGPTDDVAAVGSKRPASAAIPAPASASAPVVTASAATAASAPTSAASAPAVSAWPPSTRLSYTITGYWRGALHGEGALAWVRDGDRYEATLSGGALVGFEYRSTGRIDGGWLSPTRYIERVINRVKVVHFNRDKGTLSFSAIAAVLPLQPHVQDSASLFMQLAYLLTTRPQEFRSGGAITFAVARPSGMTDWTFAVTGQETVETAAGLLQCWHVERKSTTANELGAQIWLAPQLQNLPVQIRLQQSADTYLLFTLDHAEQQTTPSAP</sequence>
<organism evidence="2">
    <name type="scientific">mine drainage metagenome</name>
    <dbReference type="NCBI Taxonomy" id="410659"/>
    <lineage>
        <taxon>unclassified sequences</taxon>
        <taxon>metagenomes</taxon>
        <taxon>ecological metagenomes</taxon>
    </lineage>
</organism>
<accession>A0A1J5Q195</accession>
<protein>
    <recommendedName>
        <fullName evidence="3">DUF3108 domain-containing protein</fullName>
    </recommendedName>
</protein>
<comment type="caution">
    <text evidence="2">The sequence shown here is derived from an EMBL/GenBank/DDBJ whole genome shotgun (WGS) entry which is preliminary data.</text>
</comment>